<organism evidence="1 2">
    <name type="scientific">Pseudomonas cremoricolorata</name>
    <dbReference type="NCBI Taxonomy" id="157783"/>
    <lineage>
        <taxon>Bacteria</taxon>
        <taxon>Pseudomonadati</taxon>
        <taxon>Pseudomonadota</taxon>
        <taxon>Gammaproteobacteria</taxon>
        <taxon>Pseudomonadales</taxon>
        <taxon>Pseudomonadaceae</taxon>
        <taxon>Pseudomonas</taxon>
    </lineage>
</organism>
<dbReference type="Pfam" id="PF05947">
    <property type="entry name" value="T6SS_TssF"/>
    <property type="match status" value="1"/>
</dbReference>
<keyword evidence="2" id="KW-1185">Reference proteome</keyword>
<dbReference type="EMBL" id="CP009455">
    <property type="protein sequence ID" value="AIR90644.1"/>
    <property type="molecule type" value="Genomic_DNA"/>
</dbReference>
<dbReference type="STRING" id="157783.LK03_15795"/>
<dbReference type="AlphaFoldDB" id="A0A089WU01"/>
<protein>
    <submittedName>
        <fullName evidence="1">Type VI secretion protein</fullName>
    </submittedName>
</protein>
<dbReference type="Proteomes" id="UP000029493">
    <property type="component" value="Chromosome"/>
</dbReference>
<dbReference type="NCBIfam" id="TIGR03359">
    <property type="entry name" value="VI_chp_6"/>
    <property type="match status" value="1"/>
</dbReference>
<dbReference type="PANTHER" id="PTHR35565">
    <property type="entry name" value="CYTOPLASMIC PROTEIN-RELATED"/>
    <property type="match status" value="1"/>
</dbReference>
<dbReference type="PANTHER" id="PTHR35565:SF1">
    <property type="entry name" value="TYPE VI SECRETION SYSTEM CONTRACTILE SHEATH LARGE SUBUNIT"/>
    <property type="match status" value="1"/>
</dbReference>
<evidence type="ECO:0000313" key="1">
    <source>
        <dbReference type="EMBL" id="AIR90644.1"/>
    </source>
</evidence>
<dbReference type="InterPro" id="IPR010272">
    <property type="entry name" value="T6SS_TssF"/>
</dbReference>
<gene>
    <name evidence="1" type="ORF">LK03_15795</name>
</gene>
<sequence>MSLKERFAEELRYLHELGDDFARDNPQLARFLGSKGSDPDVERLMEAFAFLTAKLRLKLEDDLPELTHPMLQLLWPNYLRPLPSVTIIRFTPRQQSLSQTQQIAKGSRLFSRPVDGVACEFRTCTPVSLYPFEISTVTATQTLDNSMVRIALASVIERPLDTLGCSSLEFHLSGDTRTARTLYLWISQYLRHVSITINGEVSRLPASSIAFPGFTPDEALLPYPRNVFDGYRILQEYFIFPQRFHFFTLTGLDKVWPSAHASQFDIEFNFSRQLPDTLRIGNADFSLFCTPAVNLFAHSAEPIDLSGRAAQMELKPKGAQRKAYEIFSVDQVISTRTTGNGEGGEHLRTFRAFESFAHEIEHVQGRTALYYRHMLEASLNEEGVTHRIAFVRGDANTYIGELETASIDLTCSNRDLPLALGIGDISELTEATPPLADYTNLCAPTRPYRPVLDGQLQWALVSNMSLNYLSLLAAEPLKAVIRTYDFAALHDIQQARTTRKRLDGIQDVQTAPLDWLINGQPIRGLYSQLKLDQSAFLCEGDLYLFSCVLAHFFALYASINSFHQLEVINTTNNEHYTWPLQTGKQPLI</sequence>
<proteinExistence type="predicted"/>
<evidence type="ECO:0000313" key="2">
    <source>
        <dbReference type="Proteomes" id="UP000029493"/>
    </source>
</evidence>
<dbReference type="OrthoDB" id="9763676at2"/>
<dbReference type="KEGG" id="psw:LK03_15795"/>
<reference evidence="1 2" key="1">
    <citation type="submission" date="2014-09" db="EMBL/GenBank/DDBJ databases">
        <authorList>
            <person name="Chan K.-G."/>
        </authorList>
    </citation>
    <scope>NUCLEOTIDE SEQUENCE [LARGE SCALE GENOMIC DNA]</scope>
    <source>
        <strain evidence="1 2">ND07</strain>
    </source>
</reference>
<name>A0A089WU01_9PSED</name>
<dbReference type="RefSeq" id="WP_038413266.1">
    <property type="nucleotide sequence ID" value="NZ_CP009455.1"/>
</dbReference>
<accession>A0A089WU01</accession>
<dbReference type="InterPro" id="IPR010269">
    <property type="entry name" value="T6SS_TssC-like"/>
</dbReference>
<dbReference type="eggNOG" id="COG3519">
    <property type="taxonomic scope" value="Bacteria"/>
</dbReference>
<dbReference type="PIRSF" id="PIRSF028304">
    <property type="entry name" value="UCP028304"/>
    <property type="match status" value="1"/>
</dbReference>